<dbReference type="AlphaFoldDB" id="A0A550J3E7"/>
<dbReference type="InterPro" id="IPR015919">
    <property type="entry name" value="Cadherin-like_sf"/>
</dbReference>
<feature type="signal peptide" evidence="1">
    <location>
        <begin position="1"/>
        <end position="27"/>
    </location>
</feature>
<dbReference type="GO" id="GO:0005509">
    <property type="term" value="F:calcium ion binding"/>
    <property type="evidence" value="ECO:0007669"/>
    <property type="project" value="InterPro"/>
</dbReference>
<accession>A0A550J3E7</accession>
<keyword evidence="1" id="KW-0732">Signal</keyword>
<proteinExistence type="predicted"/>
<gene>
    <name evidence="2" type="ORF">FL622_17085</name>
</gene>
<dbReference type="Proteomes" id="UP000317155">
    <property type="component" value="Unassembled WGS sequence"/>
</dbReference>
<comment type="caution">
    <text evidence="2">The sequence shown here is derived from an EMBL/GenBank/DDBJ whole genome shotgun (WGS) entry which is preliminary data.</text>
</comment>
<keyword evidence="3" id="KW-1185">Reference proteome</keyword>
<dbReference type="RefSeq" id="WP_092056556.1">
    <property type="nucleotide sequence ID" value="NZ_FOJJ01000018.1"/>
</dbReference>
<reference evidence="2 3" key="1">
    <citation type="submission" date="2019-07" db="EMBL/GenBank/DDBJ databases">
        <title>Insights of Desulfuromonas acetexigens electromicrobiology.</title>
        <authorList>
            <person name="Katuri K."/>
            <person name="Sapireddy V."/>
            <person name="Shaw D.R."/>
            <person name="Saikaly P."/>
        </authorList>
    </citation>
    <scope>NUCLEOTIDE SEQUENCE [LARGE SCALE GENOMIC DNA]</scope>
    <source>
        <strain evidence="2 3">2873</strain>
    </source>
</reference>
<evidence type="ECO:0000313" key="2">
    <source>
        <dbReference type="EMBL" id="TRO77758.1"/>
    </source>
</evidence>
<dbReference type="Pfam" id="PF05345">
    <property type="entry name" value="He_PIG"/>
    <property type="match status" value="1"/>
</dbReference>
<protein>
    <recommendedName>
        <fullName evidence="4">Ig-like domain-containing protein</fullName>
    </recommendedName>
</protein>
<evidence type="ECO:0000256" key="1">
    <source>
        <dbReference type="SAM" id="SignalP"/>
    </source>
</evidence>
<dbReference type="EMBL" id="VJVV01000025">
    <property type="protein sequence ID" value="TRO77758.1"/>
    <property type="molecule type" value="Genomic_DNA"/>
</dbReference>
<organism evidence="2 3">
    <name type="scientific">Trichloromonas acetexigens</name>
    <dbReference type="NCBI Taxonomy" id="38815"/>
    <lineage>
        <taxon>Bacteria</taxon>
        <taxon>Pseudomonadati</taxon>
        <taxon>Thermodesulfobacteriota</taxon>
        <taxon>Desulfuromonadia</taxon>
        <taxon>Desulfuromonadales</taxon>
        <taxon>Trichloromonadaceae</taxon>
        <taxon>Trichloromonas</taxon>
    </lineage>
</organism>
<evidence type="ECO:0000313" key="3">
    <source>
        <dbReference type="Proteomes" id="UP000317155"/>
    </source>
</evidence>
<sequence length="219" mass="23683">MNRLRLFFLLAGAAMAWLSAAPAQVFAASVITSASVEPLPFDTATGLTAECLLAEDSPAVVLHYRWFLDGEELQDLDTEQVPGDRLRRGAMLSVVVTPETFSGEILEPFVSMPLEVANAAPRILSQPPEFGATEGFSYQVQAQDTDGDHLNFLLVEGPAEMTLGAENGLLVWSPASLPEGNFPVRLRVEDGYGGWDEQAFELSLAFPEPRQTPEGGSNE</sequence>
<dbReference type="GO" id="GO:0016020">
    <property type="term" value="C:membrane"/>
    <property type="evidence" value="ECO:0007669"/>
    <property type="project" value="InterPro"/>
</dbReference>
<dbReference type="OrthoDB" id="9770696at2"/>
<dbReference type="SUPFAM" id="SSF49313">
    <property type="entry name" value="Cadherin-like"/>
    <property type="match status" value="1"/>
</dbReference>
<feature type="chain" id="PRO_5021749123" description="Ig-like domain-containing protein" evidence="1">
    <location>
        <begin position="28"/>
        <end position="219"/>
    </location>
</feature>
<name>A0A550J3E7_9BACT</name>
<dbReference type="InterPro" id="IPR013783">
    <property type="entry name" value="Ig-like_fold"/>
</dbReference>
<evidence type="ECO:0008006" key="4">
    <source>
        <dbReference type="Google" id="ProtNLM"/>
    </source>
</evidence>
<dbReference type="Gene3D" id="2.60.40.10">
    <property type="entry name" value="Immunoglobulins"/>
    <property type="match status" value="1"/>
</dbReference>